<keyword evidence="6 11" id="KW-0560">Oxidoreductase</keyword>
<keyword evidence="8 11" id="KW-0411">Iron-sulfur</keyword>
<dbReference type="PANTHER" id="PTHR33712:SF7">
    <property type="entry name" value="LIGHT-INDEPENDENT PROTOCHLOROPHYLLIDE REDUCTASE SUBUNIT B"/>
    <property type="match status" value="1"/>
</dbReference>
<evidence type="ECO:0000259" key="12">
    <source>
        <dbReference type="Pfam" id="PF00148"/>
    </source>
</evidence>
<evidence type="ECO:0000313" key="14">
    <source>
        <dbReference type="EMBL" id="MCE4554419.1"/>
    </source>
</evidence>
<evidence type="ECO:0000256" key="4">
    <source>
        <dbReference type="ARBA" id="ARBA00022741"/>
    </source>
</evidence>
<dbReference type="InterPro" id="IPR042298">
    <property type="entry name" value="P-CP_red_C"/>
</dbReference>
<evidence type="ECO:0000256" key="6">
    <source>
        <dbReference type="ARBA" id="ARBA00023002"/>
    </source>
</evidence>
<sequence>MQLTLWTYEGPPHVGAMRVATAMRGVHYVLHAPQGDTYADLLFTMIERRGERPPVTYTTFQARDLGGDTAQLFKDAARDAYARFQPQALLVGASCTAELIQDDPGGLAAALQLPVPVIPLELPAYQKKENWGASETFYQLVRTLAVKPATPRVKGPQPRCNLLGPTALGFHHRDDLREITQLLVQLGIAINVIAPWSTTPADLARLADADFNVVLYPEIAQTAAAWLTRSFGQPATKTIPIGVQGTREFIAEVVELAGLEANAAGPQDAASRSPWYARSVDSTYLTGKRVFVFGDATHAIAAARVASREFGFQVVGLGSYSREFGRELRAAAAGYGLEALITDDYLEVEAAITAAAPELVLGTQMERHIAKRLGLPCAVISAPMHVQDFPARHAPQMGFEGANVLFDTWVHPLMMGLEEHLLSMFRGDFEFHEDAAPSHLGRAAAPASSAPIELPATSPAAWTADAEQELRKIPFFVRAKARRNTEAFALSRSLPLITLETLYDAKAHFSK</sequence>
<keyword evidence="9 11" id="KW-0149">Chlorophyll biosynthesis</keyword>
<dbReference type="EC" id="1.3.7.7" evidence="11"/>
<dbReference type="InterPro" id="IPR013580">
    <property type="entry name" value="LI-POR_suB-like_C"/>
</dbReference>
<gene>
    <name evidence="11" type="primary">bchB</name>
    <name evidence="14" type="ORF">LXT13_08165</name>
</gene>
<evidence type="ECO:0000256" key="11">
    <source>
        <dbReference type="HAMAP-Rule" id="MF_00353"/>
    </source>
</evidence>
<evidence type="ECO:0000256" key="3">
    <source>
        <dbReference type="ARBA" id="ARBA00022723"/>
    </source>
</evidence>
<evidence type="ECO:0000256" key="8">
    <source>
        <dbReference type="ARBA" id="ARBA00023014"/>
    </source>
</evidence>
<dbReference type="EMBL" id="JAJTWU010000003">
    <property type="protein sequence ID" value="MCE4554419.1"/>
    <property type="molecule type" value="Genomic_DNA"/>
</dbReference>
<evidence type="ECO:0000256" key="10">
    <source>
        <dbReference type="ARBA" id="ARBA00023181"/>
    </source>
</evidence>
<feature type="binding site" evidence="11">
    <location>
        <begin position="416"/>
        <end position="417"/>
    </location>
    <ligand>
        <name>substrate</name>
    </ligand>
</feature>
<dbReference type="Gene3D" id="3.40.50.1980">
    <property type="entry name" value="Nitrogenase molybdenum iron protein domain"/>
    <property type="match status" value="3"/>
</dbReference>
<comment type="similarity">
    <text evidence="11">Belongs to the ChlB/BchB/BchZ family.</text>
</comment>
<reference evidence="14 15" key="1">
    <citation type="submission" date="2021-12" db="EMBL/GenBank/DDBJ databases">
        <title>Genome seq of P8.</title>
        <authorList>
            <person name="Seo T."/>
        </authorList>
    </citation>
    <scope>NUCLEOTIDE SEQUENCE [LARGE SCALE GENOMIC DNA]</scope>
    <source>
        <strain evidence="14 15">P8</strain>
    </source>
</reference>
<evidence type="ECO:0000259" key="13">
    <source>
        <dbReference type="Pfam" id="PF08369"/>
    </source>
</evidence>
<keyword evidence="2 11" id="KW-0602">Photosynthesis</keyword>
<evidence type="ECO:0000256" key="5">
    <source>
        <dbReference type="ARBA" id="ARBA00022840"/>
    </source>
</evidence>
<keyword evidence="5 11" id="KW-0067">ATP-binding</keyword>
<dbReference type="Gene3D" id="1.10.8.550">
    <property type="entry name" value="Proto-chlorophyllide reductase 57 kD subunit B"/>
    <property type="match status" value="1"/>
</dbReference>
<keyword evidence="1 11" id="KW-0004">4Fe-4S</keyword>
<comment type="pathway">
    <text evidence="11">Porphyrin-containing compound metabolism; bacteriochlorophyll biosynthesis (light-independent).</text>
</comment>
<protein>
    <recommendedName>
        <fullName evidence="11">Light-independent protochlorophyllide reductase subunit B</fullName>
        <shortName evidence="11">DPOR subunit B</shortName>
        <shortName evidence="11">LI-POR subunit B</shortName>
        <ecNumber evidence="11">1.3.7.7</ecNumber>
    </recommendedName>
</protein>
<dbReference type="InterPro" id="IPR016209">
    <property type="entry name" value="Protochlorophyllide_Rdtase"/>
</dbReference>
<comment type="caution">
    <text evidence="14">The sequence shown here is derived from an EMBL/GenBank/DDBJ whole genome shotgun (WGS) entry which is preliminary data.</text>
</comment>
<evidence type="ECO:0000256" key="1">
    <source>
        <dbReference type="ARBA" id="ARBA00022485"/>
    </source>
</evidence>
<dbReference type="Gene3D" id="1.20.89.20">
    <property type="match status" value="1"/>
</dbReference>
<dbReference type="InterPro" id="IPR005969">
    <property type="entry name" value="Protochl_reductB"/>
</dbReference>
<keyword evidence="7 11" id="KW-0408">Iron</keyword>
<evidence type="ECO:0000313" key="15">
    <source>
        <dbReference type="Proteomes" id="UP001200741"/>
    </source>
</evidence>
<dbReference type="HAMAP" id="MF_00353">
    <property type="entry name" value="ChlB_BchB"/>
    <property type="match status" value="1"/>
</dbReference>
<dbReference type="InterPro" id="IPR000510">
    <property type="entry name" value="Nase/OxRdtase_comp1"/>
</dbReference>
<dbReference type="Pfam" id="PF00148">
    <property type="entry name" value="Oxidored_nitro"/>
    <property type="match status" value="1"/>
</dbReference>
<evidence type="ECO:0000256" key="2">
    <source>
        <dbReference type="ARBA" id="ARBA00022531"/>
    </source>
</evidence>
<feature type="domain" description="Light-independent protochlorophyllide reductase subunit B-like C-terminal" evidence="13">
    <location>
        <begin position="462"/>
        <end position="506"/>
    </location>
</feature>
<accession>A0ABS8XNS7</accession>
<dbReference type="Pfam" id="PF08369">
    <property type="entry name" value="PCP_red"/>
    <property type="match status" value="1"/>
</dbReference>
<name>A0ABS8XNS7_9BURK</name>
<comment type="catalytic activity">
    <reaction evidence="11">
        <text>chlorophyllide a + oxidized 2[4Fe-4S]-[ferredoxin] + 2 ADP + 2 phosphate = protochlorophyllide a + reduced 2[4Fe-4S]-[ferredoxin] + 2 ATP + 2 H2O</text>
        <dbReference type="Rhea" id="RHEA:28202"/>
        <dbReference type="Rhea" id="RHEA-COMP:10002"/>
        <dbReference type="Rhea" id="RHEA-COMP:10004"/>
        <dbReference type="ChEBI" id="CHEBI:15377"/>
        <dbReference type="ChEBI" id="CHEBI:30616"/>
        <dbReference type="ChEBI" id="CHEBI:33722"/>
        <dbReference type="ChEBI" id="CHEBI:33723"/>
        <dbReference type="ChEBI" id="CHEBI:43474"/>
        <dbReference type="ChEBI" id="CHEBI:83348"/>
        <dbReference type="ChEBI" id="CHEBI:83350"/>
        <dbReference type="ChEBI" id="CHEBI:456216"/>
        <dbReference type="EC" id="1.3.7.7"/>
    </reaction>
</comment>
<feature type="domain" description="Nitrogenase/oxidoreductase component 1" evidence="12">
    <location>
        <begin position="12"/>
        <end position="413"/>
    </location>
</feature>
<keyword evidence="15" id="KW-1185">Reference proteome</keyword>
<comment type="cofactor">
    <cofactor evidence="11">
        <name>[4Fe-4S] cluster</name>
        <dbReference type="ChEBI" id="CHEBI:49883"/>
    </cofactor>
    <text evidence="11">Binds 1 [4Fe-4S] cluster per heterodimer. The cluster is bound at the heterodimer interface by residues from both subunits.</text>
</comment>
<comment type="subunit">
    <text evidence="11">Protochlorophyllide reductase is composed of three subunits; BchL, BchN and BchB. Forms a heterotetramer of two BchB and two BchN subunits.</text>
</comment>
<dbReference type="NCBIfam" id="TIGR01278">
    <property type="entry name" value="DPOR_BchB"/>
    <property type="match status" value="1"/>
</dbReference>
<evidence type="ECO:0000256" key="7">
    <source>
        <dbReference type="ARBA" id="ARBA00023004"/>
    </source>
</evidence>
<dbReference type="PANTHER" id="PTHR33712">
    <property type="entry name" value="LIGHT-INDEPENDENT PROTOCHLOROPHYLLIDE REDUCTASE SUBUNIT B"/>
    <property type="match status" value="1"/>
</dbReference>
<keyword evidence="10 11" id="KW-0077">Bacteriochlorophyll biosynthesis</keyword>
<proteinExistence type="inferred from homology"/>
<feature type="active site" description="Proton donor" evidence="11">
    <location>
        <position position="281"/>
    </location>
</feature>
<organism evidence="14 15">
    <name type="scientific">Pelomonas cellulosilytica</name>
    <dbReference type="NCBI Taxonomy" id="2906762"/>
    <lineage>
        <taxon>Bacteria</taxon>
        <taxon>Pseudomonadati</taxon>
        <taxon>Pseudomonadota</taxon>
        <taxon>Betaproteobacteria</taxon>
        <taxon>Burkholderiales</taxon>
        <taxon>Sphaerotilaceae</taxon>
        <taxon>Roseateles</taxon>
    </lineage>
</organism>
<dbReference type="RefSeq" id="WP_233371343.1">
    <property type="nucleotide sequence ID" value="NZ_JAJTWU010000003.1"/>
</dbReference>
<dbReference type="PIRSF" id="PIRSF000163">
    <property type="entry name" value="PCP_ChlB"/>
    <property type="match status" value="1"/>
</dbReference>
<keyword evidence="3 11" id="KW-0479">Metal-binding</keyword>
<comment type="function">
    <text evidence="11">Component of the dark-operative protochlorophyllide reductase (DPOR) that uses Mg-ATP and reduced ferredoxin to reduce ring D of protochlorophyllide (Pchlide) to form chlorophyllide a (Chlide). This reaction is light-independent. The NB-protein (BchN-BchB) is the catalytic component of the complex.</text>
</comment>
<dbReference type="SUPFAM" id="SSF53807">
    <property type="entry name" value="Helical backbone' metal receptor"/>
    <property type="match status" value="1"/>
</dbReference>
<keyword evidence="4 11" id="KW-0547">Nucleotide-binding</keyword>
<feature type="binding site" evidence="11">
    <location>
        <position position="36"/>
    </location>
    <ligand>
        <name>[4Fe-4S] cluster</name>
        <dbReference type="ChEBI" id="CHEBI:49883"/>
        <note>ligand shared with heterodimeric partner</note>
    </ligand>
</feature>
<dbReference type="InterPro" id="IPR050152">
    <property type="entry name" value="ChlB/BchB/BchZ"/>
</dbReference>
<evidence type="ECO:0000256" key="9">
    <source>
        <dbReference type="ARBA" id="ARBA00023171"/>
    </source>
</evidence>
<dbReference type="Proteomes" id="UP001200741">
    <property type="component" value="Unassembled WGS sequence"/>
</dbReference>
<dbReference type="GO" id="GO:0016491">
    <property type="term" value="F:oxidoreductase activity"/>
    <property type="evidence" value="ECO:0007669"/>
    <property type="project" value="UniProtKB-KW"/>
</dbReference>